<dbReference type="FunFam" id="3.40.1030.10:FF:000002">
    <property type="entry name" value="Anthranilate phosphoribosyltransferase"/>
    <property type="match status" value="1"/>
</dbReference>
<dbReference type="PANTHER" id="PTHR43285:SF2">
    <property type="entry name" value="ANTHRANILATE PHOSPHORIBOSYLTRANSFERASE"/>
    <property type="match status" value="1"/>
</dbReference>
<dbReference type="GO" id="GO:0005829">
    <property type="term" value="C:cytosol"/>
    <property type="evidence" value="ECO:0007669"/>
    <property type="project" value="TreeGrafter"/>
</dbReference>
<feature type="binding site" evidence="9">
    <location>
        <position position="95"/>
    </location>
    <ligand>
        <name>Mg(2+)</name>
        <dbReference type="ChEBI" id="CHEBI:18420"/>
        <label>1</label>
    </ligand>
</feature>
<evidence type="ECO:0000256" key="2">
    <source>
        <dbReference type="ARBA" id="ARBA00022605"/>
    </source>
</evidence>
<feature type="binding site" evidence="9">
    <location>
        <position position="228"/>
    </location>
    <ligand>
        <name>Mg(2+)</name>
        <dbReference type="ChEBI" id="CHEBI:18420"/>
        <label>2</label>
    </ligand>
</feature>
<feature type="domain" description="Glycosyl transferase family 3" evidence="10">
    <location>
        <begin position="76"/>
        <end position="330"/>
    </location>
</feature>
<feature type="binding site" evidence="9">
    <location>
        <position position="169"/>
    </location>
    <ligand>
        <name>anthranilate</name>
        <dbReference type="ChEBI" id="CHEBI:16567"/>
        <label>2</label>
    </ligand>
</feature>
<dbReference type="Proteomes" id="UP000199651">
    <property type="component" value="Unassembled WGS sequence"/>
</dbReference>
<dbReference type="InterPro" id="IPR017459">
    <property type="entry name" value="Glycosyl_Trfase_fam3_N_dom"/>
</dbReference>
<dbReference type="Gene3D" id="3.40.1030.10">
    <property type="entry name" value="Nucleoside phosphorylase/phosphoribosyltransferase catalytic domain"/>
    <property type="match status" value="1"/>
</dbReference>
<evidence type="ECO:0000256" key="4">
    <source>
        <dbReference type="ARBA" id="ARBA00022679"/>
    </source>
</evidence>
<keyword evidence="6 9" id="KW-0057">Aromatic amino acid biosynthesis</keyword>
<feature type="binding site" evidence="9">
    <location>
        <begin position="111"/>
        <end position="119"/>
    </location>
    <ligand>
        <name>5-phospho-alpha-D-ribose 1-diphosphate</name>
        <dbReference type="ChEBI" id="CHEBI:58017"/>
    </ligand>
</feature>
<dbReference type="Pfam" id="PF02885">
    <property type="entry name" value="Glycos_trans_3N"/>
    <property type="match status" value="1"/>
</dbReference>
<comment type="function">
    <text evidence="9">Catalyzes the transfer of the phosphoribosyl group of 5-phosphorylribose-1-pyrophosphate (PRPP) to anthranilate to yield N-(5'-phosphoribosyl)-anthranilate (PRA).</text>
</comment>
<feature type="binding site" evidence="9">
    <location>
        <begin position="93"/>
        <end position="96"/>
    </location>
    <ligand>
        <name>5-phospho-alpha-D-ribose 1-diphosphate</name>
        <dbReference type="ChEBI" id="CHEBI:58017"/>
    </ligand>
</feature>
<feature type="domain" description="Glycosyl transferase family 3 N-terminal" evidence="11">
    <location>
        <begin position="8"/>
        <end position="69"/>
    </location>
</feature>
<proteinExistence type="inferred from homology"/>
<evidence type="ECO:0000313" key="12">
    <source>
        <dbReference type="EMBL" id="SDO45494.1"/>
    </source>
</evidence>
<dbReference type="SUPFAM" id="SSF52418">
    <property type="entry name" value="Nucleoside phosphorylase/phosphoribosyltransferase catalytic domain"/>
    <property type="match status" value="1"/>
</dbReference>
<keyword evidence="3 9" id="KW-0328">Glycosyltransferase</keyword>
<dbReference type="PANTHER" id="PTHR43285">
    <property type="entry name" value="ANTHRANILATE PHOSPHORIBOSYLTRANSFERASE"/>
    <property type="match status" value="1"/>
</dbReference>
<sequence length="346" mass="35231">MTARTWPRLLNQLIDGVDLAAEDTTWAMNEIMSGSATPSQIAGFAIGLRAKGETAAEIAGMAEGMLAHAKLVHVGGNAVDVVGTGGDQAHTVNISTMSALVTAAAGVPVAKHGNRSASSQCGTADVLEELGVAIELSPDAVATCVREVGIGFCFAPAFHPALRFAGPTRRELGVPTAFNVLGPLTNPAQPTAGLVGCANARMAPIVAEVFARRGASVLVVRGDDNLDEITTTTTTSVWVVSGGKVREDRIDPAKLGVTAAEPQDLRGGDAAFNAQVIRDLVAGKSGPVRDAVVLNAAGAIAAFRGLSADVHADLEAALGQATLALDSGAASTLLDRWTVRSTELAG</sequence>
<name>A0A1H0JPJ5_9PSEU</name>
<comment type="similarity">
    <text evidence="9">Belongs to the anthranilate phosphoribosyltransferase family.</text>
</comment>
<evidence type="ECO:0000256" key="5">
    <source>
        <dbReference type="ARBA" id="ARBA00022822"/>
    </source>
</evidence>
<protein>
    <recommendedName>
        <fullName evidence="9">Anthranilate phosphoribosyltransferase</fullName>
        <ecNumber evidence="9">2.4.2.18</ecNumber>
    </recommendedName>
</protein>
<evidence type="ECO:0000256" key="8">
    <source>
        <dbReference type="ARBA" id="ARBA00061188"/>
    </source>
</evidence>
<feature type="binding site" evidence="9">
    <location>
        <position position="83"/>
    </location>
    <ligand>
        <name>anthranilate</name>
        <dbReference type="ChEBI" id="CHEBI:16567"/>
        <label>1</label>
    </ligand>
</feature>
<evidence type="ECO:0000256" key="7">
    <source>
        <dbReference type="ARBA" id="ARBA00052328"/>
    </source>
</evidence>
<accession>A0A1H0JPJ5</accession>
<organism evidence="12 13">
    <name type="scientific">Actinokineospora alba</name>
    <dbReference type="NCBI Taxonomy" id="504798"/>
    <lineage>
        <taxon>Bacteria</taxon>
        <taxon>Bacillati</taxon>
        <taxon>Actinomycetota</taxon>
        <taxon>Actinomycetes</taxon>
        <taxon>Pseudonocardiales</taxon>
        <taxon>Pseudonocardiaceae</taxon>
        <taxon>Actinokineospora</taxon>
    </lineage>
</organism>
<feature type="binding site" evidence="9">
    <location>
        <position position="114"/>
    </location>
    <ligand>
        <name>anthranilate</name>
        <dbReference type="ChEBI" id="CHEBI:16567"/>
        <label>1</label>
    </ligand>
</feature>
<dbReference type="UniPathway" id="UPA00035">
    <property type="reaction ID" value="UER00041"/>
</dbReference>
<evidence type="ECO:0000256" key="9">
    <source>
        <dbReference type="HAMAP-Rule" id="MF_00211"/>
    </source>
</evidence>
<dbReference type="GO" id="GO:0000287">
    <property type="term" value="F:magnesium ion binding"/>
    <property type="evidence" value="ECO:0007669"/>
    <property type="project" value="UniProtKB-UniRule"/>
</dbReference>
<comment type="caution">
    <text evidence="9">Lacks conserved residue(s) required for the propagation of feature annotation.</text>
</comment>
<dbReference type="OrthoDB" id="9806430at2"/>
<evidence type="ECO:0000313" key="13">
    <source>
        <dbReference type="Proteomes" id="UP000199651"/>
    </source>
</evidence>
<feature type="binding site" evidence="9">
    <location>
        <position position="228"/>
    </location>
    <ligand>
        <name>Mg(2+)</name>
        <dbReference type="ChEBI" id="CHEBI:18420"/>
        <label>1</label>
    </ligand>
</feature>
<comment type="cofactor">
    <cofactor evidence="9">
        <name>Mg(2+)</name>
        <dbReference type="ChEBI" id="CHEBI:18420"/>
    </cofactor>
    <text evidence="9">Binds 2 magnesium ions per monomer.</text>
</comment>
<dbReference type="Gene3D" id="1.20.970.10">
    <property type="entry name" value="Transferase, Pyrimidine Nucleoside Phosphorylase, Chain C"/>
    <property type="match status" value="1"/>
</dbReference>
<evidence type="ECO:0000256" key="3">
    <source>
        <dbReference type="ARBA" id="ARBA00022676"/>
    </source>
</evidence>
<evidence type="ECO:0000259" key="10">
    <source>
        <dbReference type="Pfam" id="PF00591"/>
    </source>
</evidence>
<dbReference type="Pfam" id="PF00591">
    <property type="entry name" value="Glycos_transf_3"/>
    <property type="match status" value="1"/>
</dbReference>
<keyword evidence="4 9" id="KW-0808">Transferase</keyword>
<feature type="binding site" evidence="9">
    <location>
        <position position="227"/>
    </location>
    <ligand>
        <name>Mg(2+)</name>
        <dbReference type="ChEBI" id="CHEBI:18420"/>
        <label>2</label>
    </ligand>
</feature>
<evidence type="ECO:0000259" key="11">
    <source>
        <dbReference type="Pfam" id="PF02885"/>
    </source>
</evidence>
<dbReference type="NCBIfam" id="TIGR01245">
    <property type="entry name" value="trpD"/>
    <property type="match status" value="1"/>
</dbReference>
<dbReference type="GO" id="GO:0000162">
    <property type="term" value="P:L-tryptophan biosynthetic process"/>
    <property type="evidence" value="ECO:0007669"/>
    <property type="project" value="UniProtKB-UniRule"/>
</dbReference>
<evidence type="ECO:0000256" key="1">
    <source>
        <dbReference type="ARBA" id="ARBA00004907"/>
    </source>
</evidence>
<comment type="catalytic activity">
    <reaction evidence="7 9">
        <text>N-(5-phospho-beta-D-ribosyl)anthranilate + diphosphate = 5-phospho-alpha-D-ribose 1-diphosphate + anthranilate</text>
        <dbReference type="Rhea" id="RHEA:11768"/>
        <dbReference type="ChEBI" id="CHEBI:16567"/>
        <dbReference type="ChEBI" id="CHEBI:18277"/>
        <dbReference type="ChEBI" id="CHEBI:33019"/>
        <dbReference type="ChEBI" id="CHEBI:58017"/>
        <dbReference type="EC" id="2.4.2.18"/>
    </reaction>
</comment>
<feature type="binding site" evidence="9">
    <location>
        <position position="83"/>
    </location>
    <ligand>
        <name>5-phospho-alpha-D-ribose 1-diphosphate</name>
        <dbReference type="ChEBI" id="CHEBI:58017"/>
    </ligand>
</feature>
<dbReference type="EMBL" id="FNJB01000003">
    <property type="protein sequence ID" value="SDO45494.1"/>
    <property type="molecule type" value="Genomic_DNA"/>
</dbReference>
<dbReference type="InterPro" id="IPR036320">
    <property type="entry name" value="Glycosyl_Trfase_fam3_N_dom_sf"/>
</dbReference>
<comment type="pathway">
    <text evidence="1 9">Amino-acid biosynthesis; L-tryptophan biosynthesis; L-tryptophan from chorismate: step 2/5.</text>
</comment>
<feature type="binding site" evidence="9">
    <location>
        <position position="91"/>
    </location>
    <ligand>
        <name>5-phospho-alpha-D-ribose 1-diphosphate</name>
        <dbReference type="ChEBI" id="CHEBI:58017"/>
    </ligand>
</feature>
<keyword evidence="5 9" id="KW-0822">Tryptophan biosynthesis</keyword>
<dbReference type="GO" id="GO:0004048">
    <property type="term" value="F:anthranilate phosphoribosyltransferase activity"/>
    <property type="evidence" value="ECO:0007669"/>
    <property type="project" value="UniProtKB-UniRule"/>
</dbReference>
<gene>
    <name evidence="9" type="primary">trpD</name>
    <name evidence="12" type="ORF">SAMN05192558_103159</name>
</gene>
<feature type="binding site" evidence="9">
    <location>
        <position position="123"/>
    </location>
    <ligand>
        <name>5-phospho-alpha-D-ribose 1-diphosphate</name>
        <dbReference type="ChEBI" id="CHEBI:58017"/>
    </ligand>
</feature>
<comment type="subunit">
    <text evidence="9">Homodimer.</text>
</comment>
<comment type="similarity">
    <text evidence="8">In the C-terminal section; belongs to the anthranilate phosphoribosyltransferase family.</text>
</comment>
<dbReference type="SUPFAM" id="SSF47648">
    <property type="entry name" value="Nucleoside phosphorylase/phosphoribosyltransferase N-terminal domain"/>
    <property type="match status" value="1"/>
</dbReference>
<dbReference type="HAMAP" id="MF_00211">
    <property type="entry name" value="TrpD"/>
    <property type="match status" value="1"/>
</dbReference>
<dbReference type="InterPro" id="IPR005940">
    <property type="entry name" value="Anthranilate_Pribosyl_Tfrase"/>
</dbReference>
<keyword evidence="2 9" id="KW-0028">Amino-acid biosynthesis</keyword>
<dbReference type="AlphaFoldDB" id="A0A1H0JPJ5"/>
<dbReference type="EC" id="2.4.2.18" evidence="9"/>
<evidence type="ECO:0000256" key="6">
    <source>
        <dbReference type="ARBA" id="ARBA00023141"/>
    </source>
</evidence>
<dbReference type="InterPro" id="IPR000312">
    <property type="entry name" value="Glycosyl_Trfase_fam3"/>
</dbReference>
<keyword evidence="13" id="KW-1185">Reference proteome</keyword>
<dbReference type="InterPro" id="IPR035902">
    <property type="entry name" value="Nuc_phospho_transferase"/>
</dbReference>
<feature type="binding site" evidence="9">
    <location>
        <begin position="86"/>
        <end position="87"/>
    </location>
    <ligand>
        <name>5-phospho-alpha-D-ribose 1-diphosphate</name>
        <dbReference type="ChEBI" id="CHEBI:58017"/>
    </ligand>
</feature>
<keyword evidence="9" id="KW-0479">Metal-binding</keyword>
<dbReference type="RefSeq" id="WP_091371749.1">
    <property type="nucleotide sequence ID" value="NZ_FNDV01000002.1"/>
</dbReference>
<reference evidence="13" key="1">
    <citation type="submission" date="2016-10" db="EMBL/GenBank/DDBJ databases">
        <authorList>
            <person name="Varghese N."/>
            <person name="Submissions S."/>
        </authorList>
    </citation>
    <scope>NUCLEOTIDE SEQUENCE [LARGE SCALE GENOMIC DNA]</scope>
    <source>
        <strain evidence="13">IBRC-M 10655</strain>
    </source>
</reference>
<keyword evidence="9" id="KW-0460">Magnesium</keyword>
<dbReference type="STRING" id="504798.SAMN05421871_102890"/>